<reference evidence="3" key="1">
    <citation type="submission" date="2021-08" db="EMBL/GenBank/DDBJ databases">
        <title>Hoeflea bacterium WL0058 sp. nov., isolated from the sediment.</title>
        <authorList>
            <person name="Wang L."/>
            <person name="Zhang D."/>
        </authorList>
    </citation>
    <scope>NUCLEOTIDE SEQUENCE</scope>
    <source>
        <strain evidence="3">WL0058</strain>
    </source>
</reference>
<protein>
    <submittedName>
        <fullName evidence="3">Uncharacterized protein</fullName>
    </submittedName>
</protein>
<gene>
    <name evidence="3" type="ORF">K1W69_26180</name>
</gene>
<dbReference type="EMBL" id="JAICBX010000008">
    <property type="protein sequence ID" value="MBW8640706.1"/>
    <property type="molecule type" value="Genomic_DNA"/>
</dbReference>
<evidence type="ECO:0000313" key="3">
    <source>
        <dbReference type="EMBL" id="MBW8640706.1"/>
    </source>
</evidence>
<dbReference type="RefSeq" id="WP_220231442.1">
    <property type="nucleotide sequence ID" value="NZ_JAICBX010000008.1"/>
</dbReference>
<accession>A0AAE2ZRB7</accession>
<name>A0AAE2ZRB7_9HYPH</name>
<feature type="chain" id="PRO_5042020803" evidence="2">
    <location>
        <begin position="28"/>
        <end position="118"/>
    </location>
</feature>
<feature type="signal peptide" evidence="2">
    <location>
        <begin position="1"/>
        <end position="27"/>
    </location>
</feature>
<dbReference type="AlphaFoldDB" id="A0AAE2ZRB7"/>
<evidence type="ECO:0000256" key="1">
    <source>
        <dbReference type="SAM" id="MobiDB-lite"/>
    </source>
</evidence>
<proteinExistence type="predicted"/>
<keyword evidence="2" id="KW-0732">Signal</keyword>
<organism evidence="3 4">
    <name type="scientific">Flavimaribacter sediminis</name>
    <dbReference type="NCBI Taxonomy" id="2865987"/>
    <lineage>
        <taxon>Bacteria</taxon>
        <taxon>Pseudomonadati</taxon>
        <taxon>Pseudomonadota</taxon>
        <taxon>Alphaproteobacteria</taxon>
        <taxon>Hyphomicrobiales</taxon>
        <taxon>Rhizobiaceae</taxon>
        <taxon>Flavimaribacter</taxon>
    </lineage>
</organism>
<keyword evidence="4" id="KW-1185">Reference proteome</keyword>
<sequence>MVLLRVLIVSLLVLAPVSLGMAKSAHASAQADVSADLSATQASAFAGGSDGSTSAQAPSKRCLQGSGGNSLCAGTILTQDRPVERLMSGAARLCGPLSDASLEGLMLEGIFHPPRFRS</sequence>
<comment type="caution">
    <text evidence="3">The sequence shown here is derived from an EMBL/GenBank/DDBJ whole genome shotgun (WGS) entry which is preliminary data.</text>
</comment>
<evidence type="ECO:0000256" key="2">
    <source>
        <dbReference type="SAM" id="SignalP"/>
    </source>
</evidence>
<evidence type="ECO:0000313" key="4">
    <source>
        <dbReference type="Proteomes" id="UP001196509"/>
    </source>
</evidence>
<feature type="region of interest" description="Disordered" evidence="1">
    <location>
        <begin position="45"/>
        <end position="70"/>
    </location>
</feature>
<dbReference type="Proteomes" id="UP001196509">
    <property type="component" value="Unassembled WGS sequence"/>
</dbReference>